<gene>
    <name evidence="4" type="ORF">A2478_01190</name>
</gene>
<dbReference type="Gene3D" id="3.40.50.970">
    <property type="match status" value="1"/>
</dbReference>
<dbReference type="Proteomes" id="UP000179001">
    <property type="component" value="Unassembled WGS sequence"/>
</dbReference>
<dbReference type="InterPro" id="IPR002880">
    <property type="entry name" value="Pyrv_Fd/Flavodoxin_OxRdtase_N"/>
</dbReference>
<evidence type="ECO:0000256" key="1">
    <source>
        <dbReference type="ARBA" id="ARBA00023002"/>
    </source>
</evidence>
<dbReference type="PANTHER" id="PTHR32154:SF0">
    <property type="entry name" value="PYRUVATE-FLAVODOXIN OXIDOREDUCTASE-RELATED"/>
    <property type="match status" value="1"/>
</dbReference>
<dbReference type="InterPro" id="IPR029061">
    <property type="entry name" value="THDP-binding"/>
</dbReference>
<reference evidence="4 5" key="1">
    <citation type="journal article" date="2016" name="Nat. Commun.">
        <title>Thousands of microbial genomes shed light on interconnected biogeochemical processes in an aquifer system.</title>
        <authorList>
            <person name="Anantharaman K."/>
            <person name="Brown C.T."/>
            <person name="Hug L.A."/>
            <person name="Sharon I."/>
            <person name="Castelle C.J."/>
            <person name="Probst A.J."/>
            <person name="Thomas B.C."/>
            <person name="Singh A."/>
            <person name="Wilkins M.J."/>
            <person name="Karaoz U."/>
            <person name="Brodie E.L."/>
            <person name="Williams K.H."/>
            <person name="Hubbard S.S."/>
            <person name="Banfield J.F."/>
        </authorList>
    </citation>
    <scope>NUCLEOTIDE SEQUENCE [LARGE SCALE GENOMIC DNA]</scope>
</reference>
<keyword evidence="1" id="KW-0560">Oxidoreductase</keyword>
<dbReference type="PANTHER" id="PTHR32154">
    <property type="entry name" value="PYRUVATE-FLAVODOXIN OXIDOREDUCTASE-RELATED"/>
    <property type="match status" value="1"/>
</dbReference>
<organism evidence="4 5">
    <name type="scientific">Candidatus Falkowbacteria bacterium RIFOXYC2_FULL_36_12</name>
    <dbReference type="NCBI Taxonomy" id="1798002"/>
    <lineage>
        <taxon>Bacteria</taxon>
        <taxon>Candidatus Falkowiibacteriota</taxon>
    </lineage>
</organism>
<feature type="domain" description="Pyruvate flavodoxin/ferredoxin oxidoreductase pyrimidine binding" evidence="2">
    <location>
        <begin position="14"/>
        <end position="232"/>
    </location>
</feature>
<feature type="domain" description="Pyruvate:ferredoxin oxidoreductase core" evidence="3">
    <location>
        <begin position="260"/>
        <end position="360"/>
    </location>
</feature>
<proteinExistence type="predicted"/>
<name>A0A1F5T3I0_9BACT</name>
<comment type="caution">
    <text evidence="4">The sequence shown here is derived from an EMBL/GenBank/DDBJ whole genome shotgun (WGS) entry which is preliminary data.</text>
</comment>
<protein>
    <recommendedName>
        <fullName evidence="6">Pyruvate ferredoxin oxidoreductase</fullName>
    </recommendedName>
</protein>
<dbReference type="CDD" id="cd07034">
    <property type="entry name" value="TPP_PYR_PFOR_IOR-alpha_like"/>
    <property type="match status" value="1"/>
</dbReference>
<dbReference type="SUPFAM" id="SSF52922">
    <property type="entry name" value="TK C-terminal domain-like"/>
    <property type="match status" value="1"/>
</dbReference>
<dbReference type="STRING" id="1798002.A2478_01190"/>
<dbReference type="InterPro" id="IPR050722">
    <property type="entry name" value="Pyruvate:ferred/Flavod_OxRd"/>
</dbReference>
<dbReference type="Gene3D" id="3.40.50.920">
    <property type="match status" value="1"/>
</dbReference>
<dbReference type="GO" id="GO:0016491">
    <property type="term" value="F:oxidoreductase activity"/>
    <property type="evidence" value="ECO:0007669"/>
    <property type="project" value="UniProtKB-KW"/>
</dbReference>
<evidence type="ECO:0000313" key="5">
    <source>
        <dbReference type="Proteomes" id="UP000179001"/>
    </source>
</evidence>
<evidence type="ECO:0000313" key="4">
    <source>
        <dbReference type="EMBL" id="OGF33303.1"/>
    </source>
</evidence>
<dbReference type="EMBL" id="MFGJ01000001">
    <property type="protein sequence ID" value="OGF33303.1"/>
    <property type="molecule type" value="Genomic_DNA"/>
</dbReference>
<dbReference type="AlphaFoldDB" id="A0A1F5T3I0"/>
<evidence type="ECO:0000259" key="3">
    <source>
        <dbReference type="Pfam" id="PF17147"/>
    </source>
</evidence>
<evidence type="ECO:0000259" key="2">
    <source>
        <dbReference type="Pfam" id="PF01855"/>
    </source>
</evidence>
<accession>A0A1F5T3I0</accession>
<dbReference type="Pfam" id="PF17147">
    <property type="entry name" value="PFOR_II"/>
    <property type="match status" value="1"/>
</dbReference>
<dbReference type="GO" id="GO:0006979">
    <property type="term" value="P:response to oxidative stress"/>
    <property type="evidence" value="ECO:0007669"/>
    <property type="project" value="TreeGrafter"/>
</dbReference>
<dbReference type="FunFam" id="3.40.50.970:FF:000012">
    <property type="entry name" value="Pyruvate:ferredoxin (Flavodoxin) oxidoreductase"/>
    <property type="match status" value="1"/>
</dbReference>
<evidence type="ECO:0008006" key="6">
    <source>
        <dbReference type="Google" id="ProtNLM"/>
    </source>
</evidence>
<dbReference type="Pfam" id="PF01855">
    <property type="entry name" value="POR_N"/>
    <property type="match status" value="1"/>
</dbReference>
<dbReference type="InterPro" id="IPR033412">
    <property type="entry name" value="PFOR_II"/>
</dbReference>
<dbReference type="InterPro" id="IPR009014">
    <property type="entry name" value="Transketo_C/PFOR_II"/>
</dbReference>
<sequence>MKHCIEGSEAVAQAVNNCRPDVISAYPITPQTHIVEELALLKANGHANYEYILADSEFAAASIVLGASATGGRTYTATSSQGLLYMTEVIFDIAGMRLPVIMTVANRAISAPINIWNDQQDSMTVRDSGWIMLYAKDNQSAVDLHLLAYKLAEKLKLPAMINMDGFVLTHTVEPIDIPSVSDTKKFLPSYKPEVGQILDTKNPVTLGSFVTPEYYQEIRFDLHSDLLRAKELFTKEAIKFNKIFHRQHDLVEYYGTAKPDSVIITIGSVFGTIQDVVDELNNRGQKVGVFHLTCFRPFPDEQIVEKLSKIKSIAVLEKDISLGSSAGLDMEIRRALFNKNKSTVTSFVYGLGGRDITPEYIREIFKQIKQ</sequence>
<dbReference type="SUPFAM" id="SSF52518">
    <property type="entry name" value="Thiamin diphosphate-binding fold (THDP-binding)"/>
    <property type="match status" value="1"/>
</dbReference>